<comment type="caution">
    <text evidence="1">The sequence shown here is derived from an EMBL/GenBank/DDBJ whole genome shotgun (WGS) entry which is preliminary data.</text>
</comment>
<proteinExistence type="predicted"/>
<evidence type="ECO:0000313" key="2">
    <source>
        <dbReference type="Proteomes" id="UP001144372"/>
    </source>
</evidence>
<organism evidence="1 2">
    <name type="scientific">Desulforhabdus amnigena</name>
    <dbReference type="NCBI Taxonomy" id="40218"/>
    <lineage>
        <taxon>Bacteria</taxon>
        <taxon>Pseudomonadati</taxon>
        <taxon>Thermodesulfobacteriota</taxon>
        <taxon>Syntrophobacteria</taxon>
        <taxon>Syntrophobacterales</taxon>
        <taxon>Syntrophobacteraceae</taxon>
        <taxon>Desulforhabdus</taxon>
    </lineage>
</organism>
<dbReference type="RefSeq" id="WP_281794519.1">
    <property type="nucleotide sequence ID" value="NZ_BSDR01000001.1"/>
</dbReference>
<evidence type="ECO:0000313" key="1">
    <source>
        <dbReference type="EMBL" id="GLI35011.1"/>
    </source>
</evidence>
<reference evidence="1" key="1">
    <citation type="submission" date="2022-12" db="EMBL/GenBank/DDBJ databases">
        <title>Reference genome sequencing for broad-spectrum identification of bacterial and archaeal isolates by mass spectrometry.</title>
        <authorList>
            <person name="Sekiguchi Y."/>
            <person name="Tourlousse D.M."/>
        </authorList>
    </citation>
    <scope>NUCLEOTIDE SEQUENCE</scope>
    <source>
        <strain evidence="1">ASRB1</strain>
    </source>
</reference>
<protein>
    <submittedName>
        <fullName evidence="1">Uncharacterized protein</fullName>
    </submittedName>
</protein>
<gene>
    <name evidence="1" type="ORF">DAMNIGENAA_24440</name>
</gene>
<dbReference type="EMBL" id="BSDR01000001">
    <property type="protein sequence ID" value="GLI35011.1"/>
    <property type="molecule type" value="Genomic_DNA"/>
</dbReference>
<dbReference type="AlphaFoldDB" id="A0A9W6L9C5"/>
<dbReference type="Proteomes" id="UP001144372">
    <property type="component" value="Unassembled WGS sequence"/>
</dbReference>
<accession>A0A9W6L9C5</accession>
<sequence>MPGESDRFNKFSTWELWRQDDNGAGVLVAEYAEQNFALKALAQ</sequence>
<keyword evidence="2" id="KW-1185">Reference proteome</keyword>
<name>A0A9W6L9C5_9BACT</name>